<dbReference type="Gene3D" id="1.10.390.10">
    <property type="entry name" value="Neutral Protease Domain 2"/>
    <property type="match status" value="1"/>
</dbReference>
<reference evidence="3 4" key="1">
    <citation type="submission" date="2019-03" db="EMBL/GenBank/DDBJ databases">
        <title>Genomic Encyclopedia of Type Strains, Phase IV (KMG-IV): sequencing the most valuable type-strain genomes for metagenomic binning, comparative biology and taxonomic classification.</title>
        <authorList>
            <person name="Goeker M."/>
        </authorList>
    </citation>
    <scope>NUCLEOTIDE SEQUENCE [LARGE SCALE GENOMIC DNA]</scope>
    <source>
        <strain evidence="3 4">DSM 18792</strain>
    </source>
</reference>
<name>A0A4R1RQ70_9FLAO</name>
<dbReference type="Gene3D" id="2.60.40.3650">
    <property type="match status" value="1"/>
</dbReference>
<evidence type="ECO:0000313" key="4">
    <source>
        <dbReference type="Proteomes" id="UP000295455"/>
    </source>
</evidence>
<dbReference type="GO" id="GO:0006508">
    <property type="term" value="P:proteolysis"/>
    <property type="evidence" value="ECO:0007669"/>
    <property type="project" value="UniProtKB-KW"/>
</dbReference>
<dbReference type="GO" id="GO:0008237">
    <property type="term" value="F:metallopeptidase activity"/>
    <property type="evidence" value="ECO:0007669"/>
    <property type="project" value="UniProtKB-KW"/>
</dbReference>
<dbReference type="InterPro" id="IPR036034">
    <property type="entry name" value="PDZ_sf"/>
</dbReference>
<dbReference type="SUPFAM" id="SSF55486">
    <property type="entry name" value="Metalloproteases ('zincins'), catalytic domain"/>
    <property type="match status" value="1"/>
</dbReference>
<evidence type="ECO:0000259" key="2">
    <source>
        <dbReference type="Pfam" id="PF17899"/>
    </source>
</evidence>
<dbReference type="Pfam" id="PF17899">
    <property type="entry name" value="Peptidase_M61_N"/>
    <property type="match status" value="1"/>
</dbReference>
<dbReference type="SUPFAM" id="SSF50156">
    <property type="entry name" value="PDZ domain-like"/>
    <property type="match status" value="1"/>
</dbReference>
<dbReference type="Pfam" id="PF05299">
    <property type="entry name" value="Peptidase_M61"/>
    <property type="match status" value="1"/>
</dbReference>
<keyword evidence="3" id="KW-0482">Metalloprotease</keyword>
<gene>
    <name evidence="3" type="ORF">EV196_102606</name>
</gene>
<dbReference type="EMBL" id="SLUP01000002">
    <property type="protein sequence ID" value="TCL68042.1"/>
    <property type="molecule type" value="Genomic_DNA"/>
</dbReference>
<protein>
    <submittedName>
        <fullName evidence="3">Putative metalloprotease with PDZ domain</fullName>
    </submittedName>
</protein>
<sequence length="651" mass="73148">MRMRNIIVIWTPIKETQKKVLMNTKTLAAVFAGIMLASCSGTKTSVNDLATSLPIETSINLMQVVNDKAPVVINPGRFTEETVVYHIPKVIPGTYSVSDFGKYIDDFKAIDYKGNVMPVTKTDTNTWTIKNAKELDKITYLVNDTFDIEEEGGIGKEEPFSPAGTNIEPNNYVLNLHGFIGYFDSLKNNRYKLDVTAPADFIRTSALQNTGSKTSEDGTSVTTSYLATRYFDITDNPMMYGDLSVEEFQVGDIKIVLSVYSPNKIHTAASLKETIFKMMQAQKAFLGDINSTPRYDIYLYLSEEKEESPKGMGALEHHTSTVVVLPESMDEEELAESMVDVVSHEFFHIVTPLSVHSEDVHYFDYNNPTFSKHLWMYEGVTEYFANLFQVNQGLVDEKEFLNNMMQKIQGSKRLDDAMSFTIMSENVLKEPYKSQYLNVYQKGALIGMCIDIIMREESSGNRGILSLMKELSNKYGKNKPFEDDKLIDEISSMTYPSVHEFLTTHVVGDIPINYNEFLNKVGLEIGEGQVETNYILMDGVPIVSGDPQTSSIFFTDAVLQNSFWADSGAQPNDIIKTINGTDLSIQNANQVLQSVFMWKTGEDVEVKLIRDGKEVIIKTKTTPTYTTGENIVEKADATAEQKSMREAWLKG</sequence>
<feature type="domain" description="Peptidase M61 catalytic" evidence="1">
    <location>
        <begin position="339"/>
        <end position="446"/>
    </location>
</feature>
<dbReference type="InterPro" id="IPR007963">
    <property type="entry name" value="Peptidase_M61_catalytic"/>
</dbReference>
<keyword evidence="3" id="KW-0378">Hydrolase</keyword>
<dbReference type="InterPro" id="IPR027268">
    <property type="entry name" value="Peptidase_M4/M1_CTD_sf"/>
</dbReference>
<evidence type="ECO:0000313" key="3">
    <source>
        <dbReference type="EMBL" id="TCL68042.1"/>
    </source>
</evidence>
<feature type="domain" description="Peptidase M61 N-terminal" evidence="2">
    <location>
        <begin position="58"/>
        <end position="242"/>
    </location>
</feature>
<keyword evidence="4" id="KW-1185">Reference proteome</keyword>
<dbReference type="Proteomes" id="UP000295455">
    <property type="component" value="Unassembled WGS sequence"/>
</dbReference>
<dbReference type="AlphaFoldDB" id="A0A4R1RQ70"/>
<keyword evidence="3" id="KW-0645">Protease</keyword>
<accession>A0A4R1RQ70</accession>
<organism evidence="3 4">
    <name type="scientific">Mariniflexile fucanivorans</name>
    <dbReference type="NCBI Taxonomy" id="264023"/>
    <lineage>
        <taxon>Bacteria</taxon>
        <taxon>Pseudomonadati</taxon>
        <taxon>Bacteroidota</taxon>
        <taxon>Flavobacteriia</taxon>
        <taxon>Flavobacteriales</taxon>
        <taxon>Flavobacteriaceae</taxon>
        <taxon>Mariniflexile</taxon>
    </lineage>
</organism>
<comment type="caution">
    <text evidence="3">The sequence shown here is derived from an EMBL/GenBank/DDBJ whole genome shotgun (WGS) entry which is preliminary data.</text>
</comment>
<proteinExistence type="predicted"/>
<dbReference type="Gene3D" id="2.30.42.10">
    <property type="match status" value="1"/>
</dbReference>
<evidence type="ECO:0000259" key="1">
    <source>
        <dbReference type="Pfam" id="PF05299"/>
    </source>
</evidence>
<dbReference type="InterPro" id="IPR040756">
    <property type="entry name" value="Peptidase_M61_N"/>
</dbReference>